<comment type="caution">
    <text evidence="2">The sequence shown here is derived from an EMBL/GenBank/DDBJ whole genome shotgun (WGS) entry which is preliminary data.</text>
</comment>
<evidence type="ECO:0000313" key="2">
    <source>
        <dbReference type="EMBL" id="GAE94443.1"/>
    </source>
</evidence>
<keyword evidence="1" id="KW-0472">Membrane</keyword>
<keyword evidence="1" id="KW-0812">Transmembrane</keyword>
<dbReference type="STRING" id="1298598.JCM21714_3599"/>
<dbReference type="RefSeq" id="WP_052000650.1">
    <property type="nucleotide sequence ID" value="NZ_BAVS01000024.1"/>
</dbReference>
<dbReference type="AlphaFoldDB" id="W4VNQ3"/>
<dbReference type="eggNOG" id="ENOG5032S6I">
    <property type="taxonomic scope" value="Bacteria"/>
</dbReference>
<keyword evidence="1" id="KW-1133">Transmembrane helix</keyword>
<dbReference type="EMBL" id="BAVS01000024">
    <property type="protein sequence ID" value="GAE94443.1"/>
    <property type="molecule type" value="Genomic_DNA"/>
</dbReference>
<evidence type="ECO:0000313" key="3">
    <source>
        <dbReference type="Proteomes" id="UP000019102"/>
    </source>
</evidence>
<organism evidence="2 3">
    <name type="scientific">Gracilibacillus boraciitolerans JCM 21714</name>
    <dbReference type="NCBI Taxonomy" id="1298598"/>
    <lineage>
        <taxon>Bacteria</taxon>
        <taxon>Bacillati</taxon>
        <taxon>Bacillota</taxon>
        <taxon>Bacilli</taxon>
        <taxon>Bacillales</taxon>
        <taxon>Bacillaceae</taxon>
        <taxon>Gracilibacillus</taxon>
    </lineage>
</organism>
<keyword evidence="3" id="KW-1185">Reference proteome</keyword>
<proteinExistence type="predicted"/>
<accession>W4VNQ3</accession>
<sequence length="116" mass="14040">MYQYPEGMYQQDEMKKLCQKYMSYYVAGQLHDGSEIEGIIDSIDNSGVTMLIPEEIEEEQMNRQYGYYGPGRRRYRRFRRQRYPFGLLTNLLLYPFFILRILIILGIKRNPRFSLF</sequence>
<dbReference type="Proteomes" id="UP000019102">
    <property type="component" value="Unassembled WGS sequence"/>
</dbReference>
<dbReference type="OrthoDB" id="2628646at2"/>
<reference evidence="2 3" key="1">
    <citation type="journal article" date="2014" name="Genome Announc.">
        <title>Draft Genome Sequence of the Boron-Tolerant and Moderately Halotolerant Bacterium Gracilibacillus boraciitolerans JCM 21714T.</title>
        <authorList>
            <person name="Ahmed I."/>
            <person name="Oshima K."/>
            <person name="Suda W."/>
            <person name="Kitamura K."/>
            <person name="Iida T."/>
            <person name="Ohmori Y."/>
            <person name="Fujiwara T."/>
            <person name="Hattori M."/>
            <person name="Ohkuma M."/>
        </authorList>
    </citation>
    <scope>NUCLEOTIDE SEQUENCE [LARGE SCALE GENOMIC DNA]</scope>
    <source>
        <strain evidence="2 3">JCM 21714</strain>
    </source>
</reference>
<feature type="transmembrane region" description="Helical" evidence="1">
    <location>
        <begin position="83"/>
        <end position="107"/>
    </location>
</feature>
<protein>
    <submittedName>
        <fullName evidence="2">Uncharacterized protein</fullName>
    </submittedName>
</protein>
<gene>
    <name evidence="2" type="ORF">JCM21714_3599</name>
</gene>
<name>W4VNQ3_9BACI</name>
<evidence type="ECO:0000256" key="1">
    <source>
        <dbReference type="SAM" id="Phobius"/>
    </source>
</evidence>